<dbReference type="RefSeq" id="WP_046281153.1">
    <property type="nucleotide sequence ID" value="NZ_LATL02000183.1"/>
</dbReference>
<evidence type="ECO:0000313" key="3">
    <source>
        <dbReference type="Proteomes" id="UP000033607"/>
    </source>
</evidence>
<evidence type="ECO:0000313" key="2">
    <source>
        <dbReference type="EMBL" id="KKD35646.1"/>
    </source>
</evidence>
<comment type="caution">
    <text evidence="2">The sequence shown here is derived from an EMBL/GenBank/DDBJ whole genome shotgun (WGS) entry which is preliminary data.</text>
</comment>
<proteinExistence type="predicted"/>
<dbReference type="Proteomes" id="UP000033607">
    <property type="component" value="Unassembled WGS sequence"/>
</dbReference>
<dbReference type="AlphaFoldDB" id="A0A0F5Y9R1"/>
<dbReference type="EMBL" id="LATL02000183">
    <property type="protein sequence ID" value="KKD35646.1"/>
    <property type="molecule type" value="Genomic_DNA"/>
</dbReference>
<organism evidence="2 3">
    <name type="scientific">Limnoraphis robusta CS-951</name>
    <dbReference type="NCBI Taxonomy" id="1637645"/>
    <lineage>
        <taxon>Bacteria</taxon>
        <taxon>Bacillati</taxon>
        <taxon>Cyanobacteriota</taxon>
        <taxon>Cyanophyceae</taxon>
        <taxon>Oscillatoriophycideae</taxon>
        <taxon>Oscillatoriales</taxon>
        <taxon>Sirenicapillariaceae</taxon>
        <taxon>Limnoraphis</taxon>
    </lineage>
</organism>
<protein>
    <recommendedName>
        <fullName evidence="4">Circadian oscillating protein COP23</fullName>
    </recommendedName>
</protein>
<reference evidence="2 3" key="1">
    <citation type="submission" date="2015-06" db="EMBL/GenBank/DDBJ databases">
        <title>Draft genome assembly of filamentous brackish cyanobacterium Limnoraphis robusta strain CS-951.</title>
        <authorList>
            <person name="Willis A."/>
            <person name="Parks M."/>
            <person name="Burford M.A."/>
        </authorList>
    </citation>
    <scope>NUCLEOTIDE SEQUENCE [LARGE SCALE GENOMIC DNA]</scope>
    <source>
        <strain evidence="2 3">CS-951</strain>
    </source>
</reference>
<name>A0A0F5Y9R1_9CYAN</name>
<evidence type="ECO:0000256" key="1">
    <source>
        <dbReference type="SAM" id="MobiDB-lite"/>
    </source>
</evidence>
<dbReference type="OrthoDB" id="515781at2"/>
<feature type="region of interest" description="Disordered" evidence="1">
    <location>
        <begin position="38"/>
        <end position="102"/>
    </location>
</feature>
<sequence length="273" mass="29757">MSSRLKSRSHLSSNLHRILSLSVSVFILLGFGSAQARPNWTGGGRTPGWFPQQNDDSRDIRVPTPETSETQTEPRQTQGSPLPDSPSNTPIPVEEIQTETATEPRFRCEIIGGEYTVMYYPVSQDNQGFAWAVPGEMGGGWTPDRRCNEISSRLESYRPDGLYELLTSVENGYNVICATTEDIPSCRIVLTVPTGENPQQVRDRIFQNLVVADSGTATQGVYTLTDESSTGDIIQGIFRGGTGGNSTQQNRSQGINLKPFLAPEDGGTGAKLQ</sequence>
<dbReference type="PATRIC" id="fig|1637645.4.peg.3638"/>
<feature type="compositionally biased region" description="Low complexity" evidence="1">
    <location>
        <begin position="63"/>
        <end position="78"/>
    </location>
</feature>
<evidence type="ECO:0008006" key="4">
    <source>
        <dbReference type="Google" id="ProtNLM"/>
    </source>
</evidence>
<dbReference type="Pfam" id="PF14218">
    <property type="entry name" value="COP23"/>
    <property type="match status" value="1"/>
</dbReference>
<accession>A0A0F5Y9R1</accession>
<dbReference type="InterPro" id="IPR025478">
    <property type="entry name" value="COP23"/>
</dbReference>
<gene>
    <name evidence="2" type="ORF">WN50_24120</name>
</gene>